<dbReference type="HOGENOM" id="CLU_2186143_0_0_1"/>
<reference evidence="2" key="3">
    <citation type="journal article" date="2013" name="Nucleic Acids Res.">
        <title>The genome of Anopheles darlingi, the main neotropical malaria vector.</title>
        <authorList>
            <person name="Marinotti O."/>
            <person name="Cerqueira G.C."/>
            <person name="de Almeida L.G."/>
            <person name="Ferro M.I."/>
            <person name="Loreto E.L."/>
            <person name="Zaha A."/>
            <person name="Teixeira S.M."/>
            <person name="Wespiser A.R."/>
            <person name="Almeida E Silva A."/>
            <person name="Schlindwein A.D."/>
            <person name="Pacheco A.C."/>
            <person name="Silva A.L."/>
            <person name="Graveley B.R."/>
            <person name="Walenz B.P."/>
            <person name="Lima Bde A."/>
            <person name="Ribeiro C.A."/>
            <person name="Nunes-Silva C.G."/>
            <person name="de Carvalho C.R."/>
            <person name="Soares C.M."/>
            <person name="de Menezes C.B."/>
            <person name="Matiolli C."/>
            <person name="Caffrey D."/>
            <person name="Araujo D.A."/>
            <person name="de Oliveira D.M."/>
            <person name="Golenbock D."/>
            <person name="Grisard E.C."/>
            <person name="Fantinatti-Garboggini F."/>
            <person name="de Carvalho F.M."/>
            <person name="Barcellos F.G."/>
            <person name="Prosdocimi F."/>
            <person name="May G."/>
            <person name="Azevedo Junior G.M."/>
            <person name="Guimaraes G.M."/>
            <person name="Goldman G.H."/>
            <person name="Padilha I.Q."/>
            <person name="Batista Jda S."/>
            <person name="Ferro J.A."/>
            <person name="Ribeiro J.M."/>
            <person name="Fietto J.L."/>
            <person name="Dabbas K.M."/>
            <person name="Cerdeira L."/>
            <person name="Agnez-Lima L.F."/>
            <person name="Brocchi M."/>
            <person name="de Carvalho M.O."/>
            <person name="Teixeira Mde M."/>
            <person name="Diniz Maia Mde M."/>
            <person name="Goldman M.H."/>
            <person name="Cruz Schneider M.P."/>
            <person name="Felipe M.S."/>
            <person name="Hungria M."/>
            <person name="Nicolas M.F."/>
            <person name="Pereira M."/>
            <person name="Montes M.A."/>
            <person name="Cantao M.E."/>
            <person name="Vincentz M."/>
            <person name="Rafael M.S."/>
            <person name="Silverman N."/>
            <person name="Stoco P.H."/>
            <person name="Souza R.C."/>
            <person name="Vicentini R."/>
            <person name="Gazzinelli R.T."/>
            <person name="Neves Rde O."/>
            <person name="Silva R."/>
            <person name="Astolfi-Filho S."/>
            <person name="Maciel T.E."/>
            <person name="Urmenyi T.P."/>
            <person name="Tadei W.P."/>
            <person name="Camargo E.P."/>
            <person name="de Vasconcelos A.T."/>
        </authorList>
    </citation>
    <scope>NUCLEOTIDE SEQUENCE</scope>
</reference>
<protein>
    <submittedName>
        <fullName evidence="2">Delta(9)-desaturase</fullName>
    </submittedName>
</protein>
<dbReference type="Proteomes" id="UP000000673">
    <property type="component" value="Unassembled WGS sequence"/>
</dbReference>
<dbReference type="STRING" id="43151.W5JRJ1"/>
<feature type="transmembrane region" description="Helical" evidence="1">
    <location>
        <begin position="74"/>
        <end position="97"/>
    </location>
</feature>
<reference evidence="2" key="2">
    <citation type="submission" date="2010-05" db="EMBL/GenBank/DDBJ databases">
        <authorList>
            <person name="Almeida L.G."/>
            <person name="Nicolas M.F."/>
            <person name="Souza R.C."/>
            <person name="Vasconcelos A.T.R."/>
        </authorList>
    </citation>
    <scope>NUCLEOTIDE SEQUENCE</scope>
</reference>
<name>W5JRJ1_ANODA</name>
<proteinExistence type="predicted"/>
<keyword evidence="4" id="KW-1185">Reference proteome</keyword>
<keyword evidence="1" id="KW-0812">Transmembrane</keyword>
<dbReference type="VEuPathDB" id="VectorBase:ADAC001189"/>
<dbReference type="VEuPathDB" id="VectorBase:ADAR2_009783"/>
<dbReference type="EnsemblMetazoa" id="ADAC001189-RA">
    <property type="protein sequence ID" value="ADAC001189-PA"/>
    <property type="gene ID" value="ADAC001189"/>
</dbReference>
<sequence>MAPNVLANTLLLAETCIEPEDRNKNGPSVGTLYKSKAILNVPTTKPARLDELKHNDTTKVVQKSSPKRQYNNVYVWRNIIAFIYLHLGFLYGTYLLVTSAKWSTFLFGK</sequence>
<dbReference type="AlphaFoldDB" id="W5JRJ1"/>
<keyword evidence="1" id="KW-0472">Membrane</keyword>
<evidence type="ECO:0000313" key="4">
    <source>
        <dbReference type="Proteomes" id="UP000000673"/>
    </source>
</evidence>
<evidence type="ECO:0000256" key="1">
    <source>
        <dbReference type="SAM" id="Phobius"/>
    </source>
</evidence>
<reference evidence="3" key="4">
    <citation type="submission" date="2015-06" db="UniProtKB">
        <authorList>
            <consortium name="EnsemblMetazoa"/>
        </authorList>
    </citation>
    <scope>IDENTIFICATION</scope>
</reference>
<organism evidence="2">
    <name type="scientific">Anopheles darlingi</name>
    <name type="common">Mosquito</name>
    <dbReference type="NCBI Taxonomy" id="43151"/>
    <lineage>
        <taxon>Eukaryota</taxon>
        <taxon>Metazoa</taxon>
        <taxon>Ecdysozoa</taxon>
        <taxon>Arthropoda</taxon>
        <taxon>Hexapoda</taxon>
        <taxon>Insecta</taxon>
        <taxon>Pterygota</taxon>
        <taxon>Neoptera</taxon>
        <taxon>Endopterygota</taxon>
        <taxon>Diptera</taxon>
        <taxon>Nematocera</taxon>
        <taxon>Culicoidea</taxon>
        <taxon>Culicidae</taxon>
        <taxon>Anophelinae</taxon>
        <taxon>Anopheles</taxon>
    </lineage>
</organism>
<accession>W5JRJ1</accession>
<evidence type="ECO:0000313" key="2">
    <source>
        <dbReference type="EMBL" id="ETN67017.1"/>
    </source>
</evidence>
<keyword evidence="1" id="KW-1133">Transmembrane helix</keyword>
<dbReference type="EMBL" id="ADMH02000313">
    <property type="protein sequence ID" value="ETN67017.1"/>
    <property type="molecule type" value="Genomic_DNA"/>
</dbReference>
<gene>
    <name evidence="2" type="ORF">AND_001189</name>
</gene>
<reference evidence="2 4" key="1">
    <citation type="journal article" date="2010" name="BMC Genomics">
        <title>Combination of measures distinguishes pre-miRNAs from other stem-loops in the genome of the newly sequenced Anopheles darlingi.</title>
        <authorList>
            <person name="Mendes N.D."/>
            <person name="Freitas A.T."/>
            <person name="Vasconcelos A.T."/>
            <person name="Sagot M.F."/>
        </authorList>
    </citation>
    <scope>NUCLEOTIDE SEQUENCE</scope>
</reference>
<evidence type="ECO:0000313" key="3">
    <source>
        <dbReference type="EnsemblMetazoa" id="ADAC001189-PA"/>
    </source>
</evidence>